<dbReference type="Pfam" id="PF02995">
    <property type="entry name" value="DUF229"/>
    <property type="match status" value="1"/>
</dbReference>
<dbReference type="PANTHER" id="PTHR10974:SF1">
    <property type="entry name" value="FI08016P-RELATED"/>
    <property type="match status" value="1"/>
</dbReference>
<dbReference type="GO" id="GO:0005615">
    <property type="term" value="C:extracellular space"/>
    <property type="evidence" value="ECO:0007669"/>
    <property type="project" value="TreeGrafter"/>
</dbReference>
<evidence type="ECO:0000313" key="1">
    <source>
        <dbReference type="EMBL" id="RWS18732.1"/>
    </source>
</evidence>
<keyword evidence="2" id="KW-1185">Reference proteome</keyword>
<reference evidence="1 2" key="1">
    <citation type="journal article" date="2018" name="Gigascience">
        <title>Genomes of trombidid mites reveal novel predicted allergens and laterally-transferred genes associated with secondary metabolism.</title>
        <authorList>
            <person name="Dong X."/>
            <person name="Chaisiri K."/>
            <person name="Xia D."/>
            <person name="Armstrong S.D."/>
            <person name="Fang Y."/>
            <person name="Donnelly M.J."/>
            <person name="Kadowaki T."/>
            <person name="McGarry J.W."/>
            <person name="Darby A.C."/>
            <person name="Makepeace B.L."/>
        </authorList>
    </citation>
    <scope>NUCLEOTIDE SEQUENCE [LARGE SCALE GENOMIC DNA]</scope>
    <source>
        <strain evidence="1">UoL-UT</strain>
    </source>
</reference>
<organism evidence="1 2">
    <name type="scientific">Leptotrombidium deliense</name>
    <dbReference type="NCBI Taxonomy" id="299467"/>
    <lineage>
        <taxon>Eukaryota</taxon>
        <taxon>Metazoa</taxon>
        <taxon>Ecdysozoa</taxon>
        <taxon>Arthropoda</taxon>
        <taxon>Chelicerata</taxon>
        <taxon>Arachnida</taxon>
        <taxon>Acari</taxon>
        <taxon>Acariformes</taxon>
        <taxon>Trombidiformes</taxon>
        <taxon>Prostigmata</taxon>
        <taxon>Anystina</taxon>
        <taxon>Parasitengona</taxon>
        <taxon>Trombiculoidea</taxon>
        <taxon>Trombiculidae</taxon>
        <taxon>Leptotrombidium</taxon>
    </lineage>
</organism>
<dbReference type="STRING" id="299467.A0A443RTT7"/>
<dbReference type="OrthoDB" id="6412187at2759"/>
<evidence type="ECO:0008006" key="3">
    <source>
        <dbReference type="Google" id="ProtNLM"/>
    </source>
</evidence>
<evidence type="ECO:0000313" key="2">
    <source>
        <dbReference type="Proteomes" id="UP000288716"/>
    </source>
</evidence>
<dbReference type="AlphaFoldDB" id="A0A443RTT7"/>
<sequence>MGFNNTPIDFRPRPFWLHRFMNDYKTFGIGHLMGNESAFCFNKCGTNIEQFLQHLYQFVTKMRNMKQPLKTYLSNSITIIMGDHGSRFGAFAETPMGQIEARLPLFSIRIPEEIHSKHPHLRNVLDKNRQSLTSWFDIYQLLRDVAHGNFDFTDEIKLGPLNLTRQLEPPARTCNDAGIPTL</sequence>
<dbReference type="InterPro" id="IPR004245">
    <property type="entry name" value="DUF229"/>
</dbReference>
<gene>
    <name evidence="1" type="ORF">B4U80_07611</name>
</gene>
<feature type="non-terminal residue" evidence="1">
    <location>
        <position position="182"/>
    </location>
</feature>
<name>A0A443RTT7_9ACAR</name>
<accession>A0A443RTT7</accession>
<dbReference type="Proteomes" id="UP000288716">
    <property type="component" value="Unassembled WGS sequence"/>
</dbReference>
<dbReference type="PANTHER" id="PTHR10974">
    <property type="entry name" value="FI08016P-RELATED"/>
    <property type="match status" value="1"/>
</dbReference>
<dbReference type="EMBL" id="NCKV01035227">
    <property type="protein sequence ID" value="RWS18732.1"/>
    <property type="molecule type" value="Genomic_DNA"/>
</dbReference>
<comment type="caution">
    <text evidence="1">The sequence shown here is derived from an EMBL/GenBank/DDBJ whole genome shotgun (WGS) entry which is preliminary data.</text>
</comment>
<proteinExistence type="predicted"/>
<protein>
    <recommendedName>
        <fullName evidence="3">Sulfatase N-terminal domain-containing protein</fullName>
    </recommendedName>
</protein>
<dbReference type="VEuPathDB" id="VectorBase:LDEU013308"/>